<dbReference type="PROSITE" id="PS00108">
    <property type="entry name" value="PROTEIN_KINASE_ST"/>
    <property type="match status" value="1"/>
</dbReference>
<evidence type="ECO:0000256" key="3">
    <source>
        <dbReference type="ARBA" id="ARBA00022527"/>
    </source>
</evidence>
<dbReference type="InterPro" id="IPR011009">
    <property type="entry name" value="Kinase-like_dom_sf"/>
</dbReference>
<proteinExistence type="inferred from homology"/>
<comment type="similarity">
    <text evidence="1">Belongs to the protein kinase superfamily. AGC Ser/Thr protein kinase family.</text>
</comment>
<evidence type="ECO:0000256" key="10">
    <source>
        <dbReference type="SAM" id="MobiDB-lite"/>
    </source>
</evidence>
<dbReference type="GO" id="GO:0005524">
    <property type="term" value="F:ATP binding"/>
    <property type="evidence" value="ECO:0007669"/>
    <property type="project" value="UniProtKB-KW"/>
</dbReference>
<dbReference type="Proteomes" id="UP000325577">
    <property type="component" value="Linkage Group LG2"/>
</dbReference>
<keyword evidence="5" id="KW-0547">Nucleotide-binding</keyword>
<evidence type="ECO:0000256" key="4">
    <source>
        <dbReference type="ARBA" id="ARBA00022679"/>
    </source>
</evidence>
<dbReference type="FunFam" id="1.10.510.10:FF:000028">
    <property type="entry name" value="serine/threonine-protein kinase D6PK-like"/>
    <property type="match status" value="1"/>
</dbReference>
<dbReference type="Gene3D" id="3.30.200.20">
    <property type="entry name" value="Phosphorylase Kinase, domain 1"/>
    <property type="match status" value="1"/>
</dbReference>
<keyword evidence="4" id="KW-0808">Transferase</keyword>
<keyword evidence="3" id="KW-0723">Serine/threonine-protein kinase</keyword>
<evidence type="ECO:0000256" key="8">
    <source>
        <dbReference type="ARBA" id="ARBA00047899"/>
    </source>
</evidence>
<evidence type="ECO:0000256" key="5">
    <source>
        <dbReference type="ARBA" id="ARBA00022741"/>
    </source>
</evidence>
<feature type="domain" description="Protein kinase" evidence="11">
    <location>
        <begin position="231"/>
        <end position="567"/>
    </location>
</feature>
<comment type="catalytic activity">
    <reaction evidence="8">
        <text>L-threonyl-[protein] + ATP = O-phospho-L-threonyl-[protein] + ADP + H(+)</text>
        <dbReference type="Rhea" id="RHEA:46608"/>
        <dbReference type="Rhea" id="RHEA-COMP:11060"/>
        <dbReference type="Rhea" id="RHEA-COMP:11605"/>
        <dbReference type="ChEBI" id="CHEBI:15378"/>
        <dbReference type="ChEBI" id="CHEBI:30013"/>
        <dbReference type="ChEBI" id="CHEBI:30616"/>
        <dbReference type="ChEBI" id="CHEBI:61977"/>
        <dbReference type="ChEBI" id="CHEBI:456216"/>
        <dbReference type="EC" id="2.7.11.1"/>
    </reaction>
</comment>
<dbReference type="InterPro" id="IPR008271">
    <property type="entry name" value="Ser/Thr_kinase_AS"/>
</dbReference>
<dbReference type="EMBL" id="CM018043">
    <property type="protein sequence ID" value="KAA8530193.1"/>
    <property type="molecule type" value="Genomic_DNA"/>
</dbReference>
<dbReference type="Gene3D" id="1.10.510.10">
    <property type="entry name" value="Transferase(Phosphotransferase) domain 1"/>
    <property type="match status" value="2"/>
</dbReference>
<dbReference type="EC" id="2.7.11.1" evidence="2"/>
<dbReference type="SUPFAM" id="SSF56112">
    <property type="entry name" value="Protein kinase-like (PK-like)"/>
    <property type="match status" value="1"/>
</dbReference>
<dbReference type="PANTHER" id="PTHR45637">
    <property type="entry name" value="FLIPPASE KINASE 1-RELATED"/>
    <property type="match status" value="1"/>
</dbReference>
<evidence type="ECO:0000256" key="6">
    <source>
        <dbReference type="ARBA" id="ARBA00022777"/>
    </source>
</evidence>
<comment type="catalytic activity">
    <reaction evidence="9">
        <text>L-seryl-[protein] + ATP = O-phospho-L-seryl-[protein] + ADP + H(+)</text>
        <dbReference type="Rhea" id="RHEA:17989"/>
        <dbReference type="Rhea" id="RHEA-COMP:9863"/>
        <dbReference type="Rhea" id="RHEA-COMP:11604"/>
        <dbReference type="ChEBI" id="CHEBI:15378"/>
        <dbReference type="ChEBI" id="CHEBI:29999"/>
        <dbReference type="ChEBI" id="CHEBI:30616"/>
        <dbReference type="ChEBI" id="CHEBI:83421"/>
        <dbReference type="ChEBI" id="CHEBI:456216"/>
        <dbReference type="EC" id="2.7.11.1"/>
    </reaction>
</comment>
<dbReference type="SMART" id="SM00220">
    <property type="entry name" value="S_TKc"/>
    <property type="match status" value="1"/>
</dbReference>
<feature type="region of interest" description="Disordered" evidence="10">
    <location>
        <begin position="1"/>
        <end position="30"/>
    </location>
</feature>
<dbReference type="Pfam" id="PF00069">
    <property type="entry name" value="Pkinase"/>
    <property type="match status" value="2"/>
</dbReference>
<gene>
    <name evidence="12" type="ORF">F0562_004902</name>
</gene>
<dbReference type="GO" id="GO:0004674">
    <property type="term" value="F:protein serine/threonine kinase activity"/>
    <property type="evidence" value="ECO:0007669"/>
    <property type="project" value="UniProtKB-KW"/>
</dbReference>
<evidence type="ECO:0000313" key="12">
    <source>
        <dbReference type="EMBL" id="KAA8530193.1"/>
    </source>
</evidence>
<protein>
    <recommendedName>
        <fullName evidence="2">non-specific serine/threonine protein kinase</fullName>
        <ecNumber evidence="2">2.7.11.1</ecNumber>
    </recommendedName>
</protein>
<keyword evidence="7" id="KW-0067">ATP-binding</keyword>
<dbReference type="FunFam" id="3.30.200.20:FF:000032">
    <property type="entry name" value="Serine/threonine-protein kinase D6PK-like"/>
    <property type="match status" value="1"/>
</dbReference>
<dbReference type="CDD" id="cd05574">
    <property type="entry name" value="STKc_phototropin_like"/>
    <property type="match status" value="1"/>
</dbReference>
<evidence type="ECO:0000259" key="11">
    <source>
        <dbReference type="PROSITE" id="PS50011"/>
    </source>
</evidence>
<name>A0A5J5AGQ7_9ASTE</name>
<organism evidence="12 13">
    <name type="scientific">Nyssa sinensis</name>
    <dbReference type="NCBI Taxonomy" id="561372"/>
    <lineage>
        <taxon>Eukaryota</taxon>
        <taxon>Viridiplantae</taxon>
        <taxon>Streptophyta</taxon>
        <taxon>Embryophyta</taxon>
        <taxon>Tracheophyta</taxon>
        <taxon>Spermatophyta</taxon>
        <taxon>Magnoliopsida</taxon>
        <taxon>eudicotyledons</taxon>
        <taxon>Gunneridae</taxon>
        <taxon>Pentapetalae</taxon>
        <taxon>asterids</taxon>
        <taxon>Cornales</taxon>
        <taxon>Nyssaceae</taxon>
        <taxon>Nyssa</taxon>
    </lineage>
</organism>
<reference evidence="12 13" key="1">
    <citation type="submission" date="2019-09" db="EMBL/GenBank/DDBJ databases">
        <title>A chromosome-level genome assembly of the Chinese tupelo Nyssa sinensis.</title>
        <authorList>
            <person name="Yang X."/>
            <person name="Kang M."/>
            <person name="Yang Y."/>
            <person name="Xiong H."/>
            <person name="Wang M."/>
            <person name="Zhang Z."/>
            <person name="Wang Z."/>
            <person name="Wu H."/>
            <person name="Ma T."/>
            <person name="Liu J."/>
            <person name="Xi Z."/>
        </authorList>
    </citation>
    <scope>NUCLEOTIDE SEQUENCE [LARGE SCALE GENOMIC DNA]</scope>
    <source>
        <strain evidence="12">J267</strain>
        <tissue evidence="12">Leaf</tissue>
    </source>
</reference>
<keyword evidence="6" id="KW-0418">Kinase</keyword>
<evidence type="ECO:0000313" key="13">
    <source>
        <dbReference type="Proteomes" id="UP000325577"/>
    </source>
</evidence>
<evidence type="ECO:0000256" key="7">
    <source>
        <dbReference type="ARBA" id="ARBA00022840"/>
    </source>
</evidence>
<dbReference type="PROSITE" id="PS50011">
    <property type="entry name" value="PROTEIN_KINASE_DOM"/>
    <property type="match status" value="1"/>
</dbReference>
<feature type="compositionally biased region" description="Polar residues" evidence="10">
    <location>
        <begin position="8"/>
        <end position="19"/>
    </location>
</feature>
<sequence>MDHGIKTARSQMGSVINSKHSFKSSHDHMQKEGLSYSSNHHYRSNKEKLEIVGPNDVLDETAQVSSQKQVSTLEMKFCIKHPVDDSEICDSSGLLEPLNFGSGPCKGGAQQLNGELTSKSEISFCPSPQNSFYSATQDTEAKQSFTNTEVSECASSVEKSVESGEVSNSGDFVESRKTSIYRGSTGSDVSDECSSSSLSSAMYKPHKANDTRWEAIQAIRSRDGELGLNRFRLLRRLGCGDIGSVYLSELTGTRSYFAMKVMDKEVLASRKKLLRAQTEREILQSLDHPFLPTLYSHFETEKFSCLVMEFCPGGDLHALRQRQPGKYFSEHAARFYVAEVLLALEYLHMLGIIYRDLKPENVLVREDGHIMLSDFDLSLRCAVSPTLVKSSNSNMESKNSAYCVQPACIQPSCVIQPACIQPACFAPRFLSKPKKDKKIKPKTDIYHQVIPLPELIAEPTSARSMSFVGTHEYLAPEIIKGEGHGSAVDWWTFGIFLYELLFGKTPFKGAGNRATLFNVIGQPLRFPDSPTVSFAARDLIRGLLVKEPQHRFAYRRGATEIKQHPFFQTVNWALIRCTNPPDVPKPLLMDLSARTDMPKAQMAEKVSGVDVKPSGNYLEIDFF</sequence>
<dbReference type="FunFam" id="1.10.510.10:FF:000020">
    <property type="entry name" value="serine/threonine-protein kinase D6PK-like"/>
    <property type="match status" value="1"/>
</dbReference>
<evidence type="ECO:0000256" key="2">
    <source>
        <dbReference type="ARBA" id="ARBA00012513"/>
    </source>
</evidence>
<evidence type="ECO:0000256" key="1">
    <source>
        <dbReference type="ARBA" id="ARBA00009903"/>
    </source>
</evidence>
<accession>A0A5J5AGQ7</accession>
<dbReference type="InterPro" id="IPR000719">
    <property type="entry name" value="Prot_kinase_dom"/>
</dbReference>
<dbReference type="AlphaFoldDB" id="A0A5J5AGQ7"/>
<dbReference type="OrthoDB" id="432483at2759"/>
<evidence type="ECO:0000256" key="9">
    <source>
        <dbReference type="ARBA" id="ARBA00048679"/>
    </source>
</evidence>
<keyword evidence="13" id="KW-1185">Reference proteome</keyword>